<accession>A0A0N7HIZ5</accession>
<dbReference type="Proteomes" id="UP000064920">
    <property type="component" value="Chromosome"/>
</dbReference>
<dbReference type="OrthoDB" id="7849442at2"/>
<evidence type="ECO:0000313" key="1">
    <source>
        <dbReference type="EMBL" id="ALI56597.1"/>
    </source>
</evidence>
<gene>
    <name evidence="1" type="ORF">IMCC12053_2650</name>
</gene>
<reference evidence="1 2" key="1">
    <citation type="submission" date="2015-05" db="EMBL/GenBank/DDBJ databases">
        <authorList>
            <person name="Wang D.B."/>
            <person name="Wang M."/>
        </authorList>
    </citation>
    <scope>NUCLEOTIDE SEQUENCE [LARGE SCALE GENOMIC DNA]</scope>
    <source>
        <strain evidence="1 2">IMCC 12053</strain>
    </source>
</reference>
<evidence type="ECO:0000313" key="2">
    <source>
        <dbReference type="Proteomes" id="UP000064920"/>
    </source>
</evidence>
<dbReference type="EMBL" id="CP012023">
    <property type="protein sequence ID" value="ALI56597.1"/>
    <property type="molecule type" value="Genomic_DNA"/>
</dbReference>
<sequence length="193" mass="20670">MRPLQSLTLVEHLIGFGVAAALYALSFEFVVLIAQPIQQLMDQTGVLYGSLIFLPHGVRILIVWLYGWWGALYLLPIALLTYGPGDRGVALTLESIALAIAGVGATVLGFVVAKQLGVLSYSRSSNSVSWKGLFFVGAIAAGFNACFHWLLLPNPISGDMSVIFAGDILGLTVMMIGLMLTFKTLRAAGQLIK</sequence>
<dbReference type="AlphaFoldDB" id="A0A0N7HIZ5"/>
<dbReference type="RefSeq" id="WP_062219685.1">
    <property type="nucleotide sequence ID" value="NZ_CP012023.1"/>
</dbReference>
<dbReference type="KEGG" id="cmar:IMCC12053_2650"/>
<proteinExistence type="predicted"/>
<dbReference type="PATRIC" id="fig|1397108.4.peg.2711"/>
<name>A0A0N7HIZ5_9RHOB</name>
<protein>
    <submittedName>
        <fullName evidence="1">Uncharacterized protein</fullName>
    </submittedName>
</protein>
<dbReference type="STRING" id="1397108.IMCC12053_2650"/>
<keyword evidence="2" id="KW-1185">Reference proteome</keyword>
<organism evidence="1 2">
    <name type="scientific">Celeribacter marinus</name>
    <dbReference type="NCBI Taxonomy" id="1397108"/>
    <lineage>
        <taxon>Bacteria</taxon>
        <taxon>Pseudomonadati</taxon>
        <taxon>Pseudomonadota</taxon>
        <taxon>Alphaproteobacteria</taxon>
        <taxon>Rhodobacterales</taxon>
        <taxon>Roseobacteraceae</taxon>
        <taxon>Celeribacter</taxon>
    </lineage>
</organism>